<accession>A0A0G3M4S6</accession>
<evidence type="ECO:0008006" key="3">
    <source>
        <dbReference type="Google" id="ProtNLM"/>
    </source>
</evidence>
<name>A0A0G3M4S6_CHRGL</name>
<reference evidence="1 2" key="1">
    <citation type="submission" date="2014-11" db="EMBL/GenBank/DDBJ databases">
        <authorList>
            <person name="Park G.-S."/>
            <person name="Hong S.-J."/>
            <person name="Jung B.K."/>
            <person name="Khan A.R."/>
            <person name="Kwak Y."/>
            <person name="Shin J.-H."/>
        </authorList>
    </citation>
    <scope>NUCLEOTIDE SEQUENCE [LARGE SCALE GENOMIC DNA]</scope>
    <source>
        <strain evidence="1 2">DSM 27622</strain>
    </source>
</reference>
<dbReference type="OrthoDB" id="1249429at2"/>
<dbReference type="RefSeq" id="WP_053328411.1">
    <property type="nucleotide sequence ID" value="NZ_CP009928.1"/>
</dbReference>
<organism evidence="1 2">
    <name type="scientific">Chryseobacterium gallinarum</name>
    <dbReference type="NCBI Taxonomy" id="1324352"/>
    <lineage>
        <taxon>Bacteria</taxon>
        <taxon>Pseudomonadati</taxon>
        <taxon>Bacteroidota</taxon>
        <taxon>Flavobacteriia</taxon>
        <taxon>Flavobacteriales</taxon>
        <taxon>Weeksellaceae</taxon>
        <taxon>Chryseobacterium group</taxon>
        <taxon>Chryseobacterium</taxon>
    </lineage>
</organism>
<evidence type="ECO:0000313" key="2">
    <source>
        <dbReference type="Proteomes" id="UP000035213"/>
    </source>
</evidence>
<protein>
    <recommendedName>
        <fullName evidence="3">Barstar (barnase inhibitor) domain-containing protein</fullName>
    </recommendedName>
</protein>
<evidence type="ECO:0000313" key="1">
    <source>
        <dbReference type="EMBL" id="AKK73620.1"/>
    </source>
</evidence>
<proteinExistence type="predicted"/>
<dbReference type="AlphaFoldDB" id="A0A0G3M4S6"/>
<dbReference type="EMBL" id="CP009928">
    <property type="protein sequence ID" value="AKK73620.1"/>
    <property type="molecule type" value="Genomic_DNA"/>
</dbReference>
<dbReference type="PATRIC" id="fig|1324352.5.peg.2987"/>
<gene>
    <name evidence="1" type="ORF">OK18_14335</name>
</gene>
<dbReference type="Proteomes" id="UP000035213">
    <property type="component" value="Chromosome"/>
</dbReference>
<dbReference type="KEGG" id="cgn:OK18_14335"/>
<sequence>MEINFVLEEKVLFTTKYIKLIRKKDFDKIVIKRGDIKSINLQFGEISKQDIVIRVSFKGLKTFKNDYYFNALDILIKNREIILIGVLDDPLWIYNQGYIDNFRLLTYKKEKIKWYELNDKQKYYYLRGCFLLNGVRETIDNTNPIIEIDFSKVRTDLDVYYEIGKAFFNSYGYFGTEINSFIDCLISISASIKKREKTPILKIKGFKNFEKYFSDNILFDDFYNEFKTSGFEIENSK</sequence>